<dbReference type="Proteomes" id="UP001646157">
    <property type="component" value="Unassembled WGS sequence"/>
</dbReference>
<proteinExistence type="predicted"/>
<accession>A0ABS2NDW5</accession>
<comment type="caution">
    <text evidence="1">The sequence shown here is derived from an EMBL/GenBank/DDBJ whole genome shotgun (WGS) entry which is preliminary data.</text>
</comment>
<organism evidence="1 2">
    <name type="scientific">Rossellomorea pakistanensis</name>
    <dbReference type="NCBI Taxonomy" id="992288"/>
    <lineage>
        <taxon>Bacteria</taxon>
        <taxon>Bacillati</taxon>
        <taxon>Bacillota</taxon>
        <taxon>Bacilli</taxon>
        <taxon>Bacillales</taxon>
        <taxon>Bacillaceae</taxon>
        <taxon>Rossellomorea</taxon>
    </lineage>
</organism>
<keyword evidence="2" id="KW-1185">Reference proteome</keyword>
<sequence>MKRLYLRDLNVNVISLLQINNELFTGNITEAFFGTQF</sequence>
<evidence type="ECO:0000313" key="1">
    <source>
        <dbReference type="EMBL" id="MBM7586048.1"/>
    </source>
</evidence>
<evidence type="ECO:0000313" key="2">
    <source>
        <dbReference type="Proteomes" id="UP001646157"/>
    </source>
</evidence>
<reference evidence="1 2" key="1">
    <citation type="submission" date="2021-01" db="EMBL/GenBank/DDBJ databases">
        <title>Genomic Encyclopedia of Type Strains, Phase IV (KMG-IV): sequencing the most valuable type-strain genomes for metagenomic binning, comparative biology and taxonomic classification.</title>
        <authorList>
            <person name="Goeker M."/>
        </authorList>
    </citation>
    <scope>NUCLEOTIDE SEQUENCE [LARGE SCALE GENOMIC DNA]</scope>
    <source>
        <strain evidence="1 2">DSM 24834</strain>
    </source>
</reference>
<dbReference type="EMBL" id="JAFBDZ010000002">
    <property type="protein sequence ID" value="MBM7586048.1"/>
    <property type="molecule type" value="Genomic_DNA"/>
</dbReference>
<gene>
    <name evidence="1" type="ORF">JOC86_002590</name>
</gene>
<protein>
    <submittedName>
        <fullName evidence="1">Uncharacterized protein</fullName>
    </submittedName>
</protein>
<name>A0ABS2NDW5_9BACI</name>